<protein>
    <recommendedName>
        <fullName evidence="5">Bacterial repeat domain-containing protein</fullName>
    </recommendedName>
</protein>
<feature type="region of interest" description="Disordered" evidence="1">
    <location>
        <begin position="26"/>
        <end position="45"/>
    </location>
</feature>
<proteinExistence type="predicted"/>
<evidence type="ECO:0000313" key="3">
    <source>
        <dbReference type="EMBL" id="URI10815.1"/>
    </source>
</evidence>
<gene>
    <name evidence="3" type="ORF">MW290_17690</name>
</gene>
<name>A0ABY4SF91_AQUTE</name>
<dbReference type="RefSeq" id="WP_250199018.1">
    <property type="nucleotide sequence ID" value="NZ_CP097636.1"/>
</dbReference>
<evidence type="ECO:0000313" key="4">
    <source>
        <dbReference type="Proteomes" id="UP001056201"/>
    </source>
</evidence>
<reference evidence="3" key="1">
    <citation type="submission" date="2022-05" db="EMBL/GenBank/DDBJ databases">
        <title>An RpoN-dependent PEP-CTERM gene is involved in floc formation of an Aquincola tertiaricarbonis strain.</title>
        <authorList>
            <person name="Qiu D."/>
            <person name="Xia M."/>
        </authorList>
    </citation>
    <scope>NUCLEOTIDE SEQUENCE</scope>
    <source>
        <strain evidence="3">RN12</strain>
    </source>
</reference>
<organism evidence="3 4">
    <name type="scientific">Aquincola tertiaricarbonis</name>
    <dbReference type="NCBI Taxonomy" id="391953"/>
    <lineage>
        <taxon>Bacteria</taxon>
        <taxon>Pseudomonadati</taxon>
        <taxon>Pseudomonadota</taxon>
        <taxon>Betaproteobacteria</taxon>
        <taxon>Burkholderiales</taxon>
        <taxon>Sphaerotilaceae</taxon>
        <taxon>Aquincola</taxon>
    </lineage>
</organism>
<evidence type="ECO:0000256" key="1">
    <source>
        <dbReference type="SAM" id="MobiDB-lite"/>
    </source>
</evidence>
<feature type="signal peptide" evidence="2">
    <location>
        <begin position="1"/>
        <end position="21"/>
    </location>
</feature>
<evidence type="ECO:0008006" key="5">
    <source>
        <dbReference type="Google" id="ProtNLM"/>
    </source>
</evidence>
<accession>A0ABY4SF91</accession>
<dbReference type="Proteomes" id="UP001056201">
    <property type="component" value="Chromosome 2"/>
</dbReference>
<sequence length="1100" mass="117436">MTISHAVRVRLVAVAVSALLAACGGGGGGAETPTPTSPTDTGTVSQGVDITNVTTAQVEAAKAQKHFAALGVLVGAKVEVRDAFDKSGTVLYETVTDDNGQYTVTLPDYSKYAFFRVTVSGGNDWDVNDTGTRDATPTPFKGEINALVDASDLLNGSVRVTMLSDAAYRLIGGDLTRFDASSLNIELNRVAGLLMKRSLGNANAAAVSSDLLQFDATRTEHRDALAFAFTELQQPLGGDANQRSLLQKYHAGETTEMAAAWRQMTSTLGVAKSLSAEIDRNTVKFQAGVTGVGSITGSPLPNGSYGEAKEPYSTVLPRDGSTVNLTAAEIDGNWQFHSWTGCKQVVGTRCELELSADVTAIARFALKEAKVNAEVTSLGRIAPQDSVTGIRFNADGTATIVSRDPATVAYLNTLIVGSLVQTGHVDHPTVRISQIVTPATVVTANAPEATTAPMTTISFRWTEASPVDVYESISIVADATPMAFDEVRAIEVGDGVSGSVRTVIPAPDFTTSVVAGSVLGTAPTWYVTLAPDARSCRGFGADAVARAALQTAWEASPRGYPFNTAALANCVATGNFSIAGDLTDYVMGKSTGDVDQFSGRHDGTGKLAMRLPKDVFKYESKGTMLASAAGAEGGRSAEPVWVSGVGVAVPLGNNLFLASREREAGFRLVALKDTAKITTQQAVRQARSDCAMQGLPSACGLLAGLERERQGLSNVGMIPLLSSPLSVTLSKPGTNLSGTVSLNLNIDLRPKASVDWSLRSLWIRASAGADYEIKPELGLTATYGKTPGGFRVPVESKKKKFDAKRAKEKVGTTKVPFKKTLIKIDLGRAIPYAGAVLDLSLNLEVGVDFTGEMSVTITPTLTMAGDFGVRGYYEWRCCRSNDREFSAWFNMPTRQPGISGELKGTLAVEPYAELNLAAGLRGVAPEVAKVFVRGGVMFRGEAATSFSYATLFRDQPGPDTWAEGRVFGNSRKYWEDCSLDTRVRNGGSCTCDRDETRRHWWGGSYVSRKCVQRGDPVRVPGVVKKIPQRCVNEPELALGVYLHGKAGVVTSSSNFAWPFRGWFDFLNREVNFFDQEWPIWEYPAKDNSPDAELVGCRDIT</sequence>
<keyword evidence="4" id="KW-1185">Reference proteome</keyword>
<feature type="compositionally biased region" description="Low complexity" evidence="1">
    <location>
        <begin position="32"/>
        <end position="43"/>
    </location>
</feature>
<keyword evidence="2" id="KW-0732">Signal</keyword>
<feature type="chain" id="PRO_5047469137" description="Bacterial repeat domain-containing protein" evidence="2">
    <location>
        <begin position="22"/>
        <end position="1100"/>
    </location>
</feature>
<evidence type="ECO:0000256" key="2">
    <source>
        <dbReference type="SAM" id="SignalP"/>
    </source>
</evidence>
<dbReference type="EMBL" id="CP097636">
    <property type="protein sequence ID" value="URI10815.1"/>
    <property type="molecule type" value="Genomic_DNA"/>
</dbReference>